<feature type="chain" id="PRO_5016613085" description="Retroviral polymerase SH3-like domain-containing protein" evidence="1">
    <location>
        <begin position="25"/>
        <end position="476"/>
    </location>
</feature>
<reference evidence="3" key="1">
    <citation type="submission" date="2018-05" db="EMBL/GenBank/DDBJ databases">
        <title>Draft genome of Mucuna pruriens seed.</title>
        <authorList>
            <person name="Nnadi N.E."/>
            <person name="Vos R."/>
            <person name="Hasami M.H."/>
            <person name="Devisetty U.K."/>
            <person name="Aguiy J.C."/>
        </authorList>
    </citation>
    <scope>NUCLEOTIDE SEQUENCE [LARGE SCALE GENOMIC DNA]</scope>
    <source>
        <strain evidence="3">JCA_2017</strain>
    </source>
</reference>
<feature type="non-terminal residue" evidence="3">
    <location>
        <position position="1"/>
    </location>
</feature>
<dbReference type="EMBL" id="QJKJ01015257">
    <property type="protein sequence ID" value="RDX62825.1"/>
    <property type="molecule type" value="Genomic_DNA"/>
</dbReference>
<keyword evidence="4" id="KW-1185">Reference proteome</keyword>
<proteinExistence type="predicted"/>
<evidence type="ECO:0000256" key="1">
    <source>
        <dbReference type="SAM" id="SignalP"/>
    </source>
</evidence>
<dbReference type="InterPro" id="IPR012337">
    <property type="entry name" value="RNaseH-like_sf"/>
</dbReference>
<dbReference type="InterPro" id="IPR039537">
    <property type="entry name" value="Retrotran_Ty1/copia-like"/>
</dbReference>
<keyword evidence="1" id="KW-0732">Signal</keyword>
<name>A0A371E9W2_MUCPR</name>
<dbReference type="PANTHER" id="PTHR42648">
    <property type="entry name" value="TRANSPOSASE, PUTATIVE-RELATED"/>
    <property type="match status" value="1"/>
</dbReference>
<protein>
    <recommendedName>
        <fullName evidence="2">Retroviral polymerase SH3-like domain-containing protein</fullName>
    </recommendedName>
</protein>
<evidence type="ECO:0000313" key="3">
    <source>
        <dbReference type="EMBL" id="RDX62825.1"/>
    </source>
</evidence>
<sequence>MKILLYFLFIRFWMDSIIISLCRAMSMSPEMKNKFDFITEARIDKSFISSLEEMQHSSPVLVNSHSMTLEIVTNNIIWINDVWTDLMDRFSQVITYFTKLKILWDEMHNFRPLLACTSTASGCCNTFKLVQQYRDQDFVVQLQIDLSAPAGLAFPSANSVTSSYQGQFNSPLQGLTNEHIQYLLALLPQSNPTTTSHVSKLVSNYILTTTSSSQSGAIDHFSSSLSYFKLTKQLIQFLLSFLMANIPQHLIVACKTNKFPLLSTLDYLLTFESFQQNGVVKRKQQHMLNIVRSLMFQSHLPVSFWSYVVMQAVHIMNLLPSPKLQNTSSHSLLCNTARDFSHLKVFGSLKCIYIGHKDGVKGFILFNLHTKENFISRHVLFYENIPLFPKPSQPLLNEHLVREKLQSGIIHLLSIPSSAHLVDIHAKALTPAVFHGILSTLSMKNIYAPACGDRRRIIACENLCAILRVYTWCILF</sequence>
<evidence type="ECO:0000313" key="4">
    <source>
        <dbReference type="Proteomes" id="UP000257109"/>
    </source>
</evidence>
<evidence type="ECO:0000259" key="2">
    <source>
        <dbReference type="Pfam" id="PF25597"/>
    </source>
</evidence>
<feature type="domain" description="Retroviral polymerase SH3-like" evidence="2">
    <location>
        <begin position="348"/>
        <end position="386"/>
    </location>
</feature>
<organism evidence="3 4">
    <name type="scientific">Mucuna pruriens</name>
    <name type="common">Velvet bean</name>
    <name type="synonym">Dolichos pruriens</name>
    <dbReference type="NCBI Taxonomy" id="157652"/>
    <lineage>
        <taxon>Eukaryota</taxon>
        <taxon>Viridiplantae</taxon>
        <taxon>Streptophyta</taxon>
        <taxon>Embryophyta</taxon>
        <taxon>Tracheophyta</taxon>
        <taxon>Spermatophyta</taxon>
        <taxon>Magnoliopsida</taxon>
        <taxon>eudicotyledons</taxon>
        <taxon>Gunneridae</taxon>
        <taxon>Pentapetalae</taxon>
        <taxon>rosids</taxon>
        <taxon>fabids</taxon>
        <taxon>Fabales</taxon>
        <taxon>Fabaceae</taxon>
        <taxon>Papilionoideae</taxon>
        <taxon>50 kb inversion clade</taxon>
        <taxon>NPAAA clade</taxon>
        <taxon>indigoferoid/millettioid clade</taxon>
        <taxon>Phaseoleae</taxon>
        <taxon>Mucuna</taxon>
    </lineage>
</organism>
<dbReference type="Proteomes" id="UP000257109">
    <property type="component" value="Unassembled WGS sequence"/>
</dbReference>
<accession>A0A371E9W2</accession>
<dbReference type="PANTHER" id="PTHR42648:SF31">
    <property type="entry name" value="RNA-DIRECTED DNA POLYMERASE"/>
    <property type="match status" value="1"/>
</dbReference>
<dbReference type="SUPFAM" id="SSF53098">
    <property type="entry name" value="Ribonuclease H-like"/>
    <property type="match status" value="1"/>
</dbReference>
<comment type="caution">
    <text evidence="3">The sequence shown here is derived from an EMBL/GenBank/DDBJ whole genome shotgun (WGS) entry which is preliminary data.</text>
</comment>
<gene>
    <name evidence="3" type="ORF">CR513_58805</name>
</gene>
<dbReference type="Pfam" id="PF25597">
    <property type="entry name" value="SH3_retrovirus"/>
    <property type="match status" value="1"/>
</dbReference>
<feature type="signal peptide" evidence="1">
    <location>
        <begin position="1"/>
        <end position="24"/>
    </location>
</feature>
<dbReference type="AlphaFoldDB" id="A0A371E9W2"/>
<dbReference type="InterPro" id="IPR057670">
    <property type="entry name" value="SH3_retrovirus"/>
</dbReference>